<dbReference type="STRING" id="755172.HMPREF1863_01098"/>
<feature type="domain" description="Rubrerythrin diiron-binding" evidence="1">
    <location>
        <begin position="10"/>
        <end position="126"/>
    </location>
</feature>
<dbReference type="AlphaFoldDB" id="A0A134AF97"/>
<organism evidence="2 3">
    <name type="scientific">Aedoeadaptatus coxii</name>
    <dbReference type="NCBI Taxonomy" id="755172"/>
    <lineage>
        <taxon>Bacteria</taxon>
        <taxon>Bacillati</taxon>
        <taxon>Bacillota</taxon>
        <taxon>Tissierellia</taxon>
        <taxon>Tissierellales</taxon>
        <taxon>Peptoniphilaceae</taxon>
        <taxon>Aedoeadaptatus</taxon>
    </lineage>
</organism>
<evidence type="ECO:0000259" key="1">
    <source>
        <dbReference type="Pfam" id="PF02915"/>
    </source>
</evidence>
<dbReference type="RefSeq" id="WP_068368031.1">
    <property type="nucleotide sequence ID" value="NZ_CAMQER010000075.1"/>
</dbReference>
<dbReference type="GO" id="GO:0046872">
    <property type="term" value="F:metal ion binding"/>
    <property type="evidence" value="ECO:0007669"/>
    <property type="project" value="InterPro"/>
</dbReference>
<reference evidence="3" key="1">
    <citation type="submission" date="2016-01" db="EMBL/GenBank/DDBJ databases">
        <authorList>
            <person name="Mitreva M."/>
            <person name="Pepin K.H."/>
            <person name="Mihindukulasuriya K.A."/>
            <person name="Fulton R."/>
            <person name="Fronick C."/>
            <person name="O'Laughlin M."/>
            <person name="Miner T."/>
            <person name="Herter B."/>
            <person name="Rosa B.A."/>
            <person name="Cordes M."/>
            <person name="Tomlinson C."/>
            <person name="Wollam A."/>
            <person name="Palsikar V.B."/>
            <person name="Mardis E.R."/>
            <person name="Wilson R.K."/>
        </authorList>
    </citation>
    <scope>NUCLEOTIDE SEQUENCE [LARGE SCALE GENOMIC DNA]</scope>
    <source>
        <strain evidence="3">DNF00729</strain>
    </source>
</reference>
<proteinExistence type="predicted"/>
<accession>A0A134AF97</accession>
<dbReference type="Pfam" id="PF02915">
    <property type="entry name" value="Rubrerythrin"/>
    <property type="match status" value="1"/>
</dbReference>
<dbReference type="GO" id="GO:0016491">
    <property type="term" value="F:oxidoreductase activity"/>
    <property type="evidence" value="ECO:0007669"/>
    <property type="project" value="InterPro"/>
</dbReference>
<evidence type="ECO:0000313" key="2">
    <source>
        <dbReference type="EMBL" id="KXB66392.1"/>
    </source>
</evidence>
<dbReference type="InterPro" id="IPR003251">
    <property type="entry name" value="Rr_diiron-bd_dom"/>
</dbReference>
<name>A0A134AF97_9FIRM</name>
<evidence type="ECO:0000313" key="3">
    <source>
        <dbReference type="Proteomes" id="UP000070442"/>
    </source>
</evidence>
<dbReference type="SUPFAM" id="SSF47240">
    <property type="entry name" value="Ferritin-like"/>
    <property type="match status" value="1"/>
</dbReference>
<dbReference type="EMBL" id="LSDG01000030">
    <property type="protein sequence ID" value="KXB66392.1"/>
    <property type="molecule type" value="Genomic_DNA"/>
</dbReference>
<keyword evidence="3" id="KW-1185">Reference proteome</keyword>
<dbReference type="InterPro" id="IPR009078">
    <property type="entry name" value="Ferritin-like_SF"/>
</dbReference>
<comment type="caution">
    <text evidence="2">The sequence shown here is derived from an EMBL/GenBank/DDBJ whole genome shotgun (WGS) entry which is preliminary data.</text>
</comment>
<sequence length="128" mass="14408">MNISKSEMKTLLKSQQGELDAVLMYKALADVVNDARDGETFRQLAAEEGHHAAVFHGLTKETLKPKKTLSVLMPILYRIIGKKKLYPLIARGEYNAAKNYAPIAERFPEIESVKNDEKRHGDKVAELL</sequence>
<dbReference type="OrthoDB" id="1080565at2"/>
<dbReference type="InterPro" id="IPR012347">
    <property type="entry name" value="Ferritin-like"/>
</dbReference>
<gene>
    <name evidence="2" type="ORF">HMPREF1863_01098</name>
</gene>
<dbReference type="Proteomes" id="UP000070442">
    <property type="component" value="Unassembled WGS sequence"/>
</dbReference>
<dbReference type="PATRIC" id="fig|755172.3.peg.1056"/>
<protein>
    <submittedName>
        <fullName evidence="2">Rubrerythrin</fullName>
    </submittedName>
</protein>
<dbReference type="Gene3D" id="1.20.1260.10">
    <property type="match status" value="1"/>
</dbReference>